<dbReference type="EMBL" id="JBJURJ010000011">
    <property type="protein sequence ID" value="MFM9330155.1"/>
    <property type="molecule type" value="Genomic_DNA"/>
</dbReference>
<proteinExistence type="predicted"/>
<protein>
    <submittedName>
        <fullName evidence="1">Extracellular solute-binding protein</fullName>
    </submittedName>
</protein>
<evidence type="ECO:0000313" key="1">
    <source>
        <dbReference type="EMBL" id="MFM9330155.1"/>
    </source>
</evidence>
<dbReference type="Proteomes" id="UP001631969">
    <property type="component" value="Unassembled WGS sequence"/>
</dbReference>
<name>A0ACC7P143_9BACL</name>
<sequence>MSRFRSYFMIPLLLGLGLVPAGLAGCSGPPAGDPKEESAEPLRITAMAYLMNAGNPSETLKQLIEEKTNTKLDIQWVLDSNYDEIMEASFAAGTLPQVVYIKNQVSFQQYRDAMKSGYFWEVGHLFKDYPNLSRLRPEILQNTAVDGRVYSIYAEVPSSRQGIIYRKDWADRLGIEAPSTVEELYRMIKAFTEDDPDGNGLPDTIGLADRSDLVFGAFKTVSSYFGTPNNWGLAENGLQPEFLFPGYRDTMDFFRRLYREKLINRDFTIMSKNDQINLLLTGKAGMYIGSMEDVQTFSRKLAAHDPAAVLDVQNRIEGPRGTGVWGLPGYISAVVFPKSSVKTEQELRAILGFFDRLMEPEMANLVTYGVEGIHYTLVEGKVLSSENRQLLEKEVIPYATLLQRGNGHDTGIRDSYFTLPVRQKAARLVQDNEAIVIQDPTAALDSKTFAEKGTRLADMIRDATYAYILEEGSGDAGFTEAVEKWRQEGGSSMIAEYNEAYRQQQAGDQLSR</sequence>
<organism evidence="1 2">
    <name type="scientific">Paenibacillus mesotrionivorans</name>
    <dbReference type="NCBI Taxonomy" id="3160968"/>
    <lineage>
        <taxon>Bacteria</taxon>
        <taxon>Bacillati</taxon>
        <taxon>Bacillota</taxon>
        <taxon>Bacilli</taxon>
        <taxon>Bacillales</taxon>
        <taxon>Paenibacillaceae</taxon>
        <taxon>Paenibacillus</taxon>
    </lineage>
</organism>
<evidence type="ECO:0000313" key="2">
    <source>
        <dbReference type="Proteomes" id="UP001631969"/>
    </source>
</evidence>
<accession>A0ACC7P143</accession>
<gene>
    <name evidence="1" type="ORF">ACI1P1_17790</name>
</gene>
<reference evidence="1" key="1">
    <citation type="submission" date="2024-12" db="EMBL/GenBank/DDBJ databases">
        <authorList>
            <person name="Wu N."/>
        </authorList>
    </citation>
    <scope>NUCLEOTIDE SEQUENCE</scope>
    <source>
        <strain evidence="1">P15</strain>
    </source>
</reference>
<keyword evidence="2" id="KW-1185">Reference proteome</keyword>
<comment type="caution">
    <text evidence="1">The sequence shown here is derived from an EMBL/GenBank/DDBJ whole genome shotgun (WGS) entry which is preliminary data.</text>
</comment>